<feature type="compositionally biased region" description="Polar residues" evidence="1">
    <location>
        <begin position="84"/>
        <end position="101"/>
    </location>
</feature>
<organism evidence="2 3">
    <name type="scientific">Portunus trituberculatus</name>
    <name type="common">Swimming crab</name>
    <name type="synonym">Neptunus trituberculatus</name>
    <dbReference type="NCBI Taxonomy" id="210409"/>
    <lineage>
        <taxon>Eukaryota</taxon>
        <taxon>Metazoa</taxon>
        <taxon>Ecdysozoa</taxon>
        <taxon>Arthropoda</taxon>
        <taxon>Crustacea</taxon>
        <taxon>Multicrustacea</taxon>
        <taxon>Malacostraca</taxon>
        <taxon>Eumalacostraca</taxon>
        <taxon>Eucarida</taxon>
        <taxon>Decapoda</taxon>
        <taxon>Pleocyemata</taxon>
        <taxon>Brachyura</taxon>
        <taxon>Eubrachyura</taxon>
        <taxon>Portunoidea</taxon>
        <taxon>Portunidae</taxon>
        <taxon>Portuninae</taxon>
        <taxon>Portunus</taxon>
    </lineage>
</organism>
<name>A0A5B7J8C8_PORTR</name>
<protein>
    <submittedName>
        <fullName evidence="2">Uncharacterized protein</fullName>
    </submittedName>
</protein>
<dbReference type="Proteomes" id="UP000324222">
    <property type="component" value="Unassembled WGS sequence"/>
</dbReference>
<reference evidence="2 3" key="1">
    <citation type="submission" date="2019-05" db="EMBL/GenBank/DDBJ databases">
        <title>Another draft genome of Portunus trituberculatus and its Hox gene families provides insights of decapod evolution.</title>
        <authorList>
            <person name="Jeong J.-H."/>
            <person name="Song I."/>
            <person name="Kim S."/>
            <person name="Choi T."/>
            <person name="Kim D."/>
            <person name="Ryu S."/>
            <person name="Kim W."/>
        </authorList>
    </citation>
    <scope>NUCLEOTIDE SEQUENCE [LARGE SCALE GENOMIC DNA]</scope>
    <source>
        <tissue evidence="2">Muscle</tissue>
    </source>
</reference>
<evidence type="ECO:0000313" key="3">
    <source>
        <dbReference type="Proteomes" id="UP000324222"/>
    </source>
</evidence>
<gene>
    <name evidence="2" type="ORF">E2C01_085730</name>
</gene>
<accession>A0A5B7J8C8</accession>
<feature type="region of interest" description="Disordered" evidence="1">
    <location>
        <begin position="1"/>
        <end position="118"/>
    </location>
</feature>
<evidence type="ECO:0000256" key="1">
    <source>
        <dbReference type="SAM" id="MobiDB-lite"/>
    </source>
</evidence>
<comment type="caution">
    <text evidence="2">The sequence shown here is derived from an EMBL/GenBank/DDBJ whole genome shotgun (WGS) entry which is preliminary data.</text>
</comment>
<sequence>MGRPSQVPERALLSPPPALSPPYRQNLSVPISWASDDPNSVAQDIPARQPGCQWVWDGEGGGHPLHHSQTQSAGGHGNVHRNFTGESQPFQNQTLLSSSPFPTLPIPVKRLRQVQDSG</sequence>
<evidence type="ECO:0000313" key="2">
    <source>
        <dbReference type="EMBL" id="MPC90733.1"/>
    </source>
</evidence>
<dbReference type="AlphaFoldDB" id="A0A5B7J8C8"/>
<dbReference type="EMBL" id="VSRR010085379">
    <property type="protein sequence ID" value="MPC90733.1"/>
    <property type="molecule type" value="Genomic_DNA"/>
</dbReference>
<keyword evidence="3" id="KW-1185">Reference proteome</keyword>
<proteinExistence type="predicted"/>